<organism evidence="7 8">
    <name type="scientific">Sphingomonas sanxanigenens DSM 19645 = NX02</name>
    <dbReference type="NCBI Taxonomy" id="1123269"/>
    <lineage>
        <taxon>Bacteria</taxon>
        <taxon>Pseudomonadati</taxon>
        <taxon>Pseudomonadota</taxon>
        <taxon>Alphaproteobacteria</taxon>
        <taxon>Sphingomonadales</taxon>
        <taxon>Sphingomonadaceae</taxon>
        <taxon>Sphingomonas</taxon>
    </lineage>
</organism>
<evidence type="ECO:0000256" key="4">
    <source>
        <dbReference type="ARBA" id="ARBA00023136"/>
    </source>
</evidence>
<feature type="signal peptide" evidence="6">
    <location>
        <begin position="1"/>
        <end position="21"/>
    </location>
</feature>
<dbReference type="eggNOG" id="COG3713">
    <property type="taxonomic scope" value="Bacteria"/>
</dbReference>
<dbReference type="AlphaFoldDB" id="W0AIC8"/>
<dbReference type="RefSeq" id="WP_053000673.1">
    <property type="nucleotide sequence ID" value="NZ_CP006644.1"/>
</dbReference>
<evidence type="ECO:0000256" key="5">
    <source>
        <dbReference type="ARBA" id="ARBA00023237"/>
    </source>
</evidence>
<dbReference type="PATRIC" id="fig|1123269.5.peg.3668"/>
<dbReference type="PANTHER" id="PTHR38776">
    <property type="entry name" value="MLTA-INTERACTING PROTEIN-RELATED"/>
    <property type="match status" value="1"/>
</dbReference>
<dbReference type="HOGENOM" id="CLU_062990_2_0_5"/>
<evidence type="ECO:0000313" key="7">
    <source>
        <dbReference type="EMBL" id="AHE55415.1"/>
    </source>
</evidence>
<evidence type="ECO:0000256" key="1">
    <source>
        <dbReference type="ARBA" id="ARBA00004442"/>
    </source>
</evidence>
<dbReference type="Proteomes" id="UP000018851">
    <property type="component" value="Chromosome"/>
</dbReference>
<name>W0AIC8_9SPHN</name>
<protein>
    <recommendedName>
        <fullName evidence="9">MltA-interacting MipA</fullName>
    </recommendedName>
</protein>
<evidence type="ECO:0008006" key="9">
    <source>
        <dbReference type="Google" id="ProtNLM"/>
    </source>
</evidence>
<evidence type="ECO:0000256" key="2">
    <source>
        <dbReference type="ARBA" id="ARBA00005722"/>
    </source>
</evidence>
<dbReference type="GO" id="GO:0009279">
    <property type="term" value="C:cell outer membrane"/>
    <property type="evidence" value="ECO:0007669"/>
    <property type="project" value="UniProtKB-SubCell"/>
</dbReference>
<evidence type="ECO:0000313" key="8">
    <source>
        <dbReference type="Proteomes" id="UP000018851"/>
    </source>
</evidence>
<gene>
    <name evidence="7" type="ORF">NX02_18730</name>
</gene>
<sequence length="281" mass="29227">MMIRYLLPVLATALLGSPARAQTTLDTTAPTTVANSPANTEEDDGRISGLIALGGGVIPAYEGADKYQATPFGLAAVRYRGIEFNLAGPELKVDFGGGGSFLFGPVIGLSNSRSRSDADGRVKLLDTIGNSASFGGFVGYRFGGNEAGQGRFVVSLQATKDSKKEKGVTVDAGLSYAAIRTQRVFATFDISARFNDKKYTRTFFGVTEAESVASGLDAYRPGGGISRVSAGVTAGYQLSRHWGVIARAGGGTFTGDAADSPIVRDGSISYGQALLGISYAF</sequence>
<keyword evidence="3 6" id="KW-0732">Signal</keyword>
<comment type="similarity">
    <text evidence="2">Belongs to the MipA/OmpV family.</text>
</comment>
<feature type="chain" id="PRO_5004785498" description="MltA-interacting MipA" evidence="6">
    <location>
        <begin position="22"/>
        <end position="281"/>
    </location>
</feature>
<keyword evidence="8" id="KW-1185">Reference proteome</keyword>
<accession>W0AIC8</accession>
<keyword evidence="5" id="KW-0998">Cell outer membrane</keyword>
<dbReference type="Pfam" id="PF06629">
    <property type="entry name" value="MipA"/>
    <property type="match status" value="1"/>
</dbReference>
<dbReference type="EMBL" id="CP006644">
    <property type="protein sequence ID" value="AHE55415.1"/>
    <property type="molecule type" value="Genomic_DNA"/>
</dbReference>
<proteinExistence type="inferred from homology"/>
<dbReference type="InterPro" id="IPR010583">
    <property type="entry name" value="MipA"/>
</dbReference>
<evidence type="ECO:0000256" key="3">
    <source>
        <dbReference type="ARBA" id="ARBA00022729"/>
    </source>
</evidence>
<comment type="subcellular location">
    <subcellularLocation>
        <location evidence="1">Cell outer membrane</location>
    </subcellularLocation>
</comment>
<dbReference type="STRING" id="1123269.NX02_18730"/>
<dbReference type="PANTHER" id="PTHR38776:SF1">
    <property type="entry name" value="MLTA-INTERACTING PROTEIN-RELATED"/>
    <property type="match status" value="1"/>
</dbReference>
<dbReference type="KEGG" id="ssan:NX02_18730"/>
<evidence type="ECO:0000256" key="6">
    <source>
        <dbReference type="SAM" id="SignalP"/>
    </source>
</evidence>
<keyword evidence="4" id="KW-0472">Membrane</keyword>
<reference evidence="7 8" key="1">
    <citation type="submission" date="2013-07" db="EMBL/GenBank/DDBJ databases">
        <title>Completed genome of Sphingomonas sanxanigenens NX02.</title>
        <authorList>
            <person name="Ma T."/>
            <person name="Huang H."/>
            <person name="Wu M."/>
            <person name="Li X."/>
            <person name="Li G."/>
        </authorList>
    </citation>
    <scope>NUCLEOTIDE SEQUENCE [LARGE SCALE GENOMIC DNA]</scope>
    <source>
        <strain evidence="7 8">NX02</strain>
    </source>
</reference>